<proteinExistence type="inferred from homology"/>
<comment type="cofactor">
    <cofactor evidence="1 9">
        <name>Mg(2+)</name>
        <dbReference type="ChEBI" id="CHEBI:18420"/>
    </cofactor>
</comment>
<evidence type="ECO:0000256" key="3">
    <source>
        <dbReference type="ARBA" id="ARBA00022722"/>
    </source>
</evidence>
<evidence type="ECO:0000256" key="8">
    <source>
        <dbReference type="ARBA" id="ARBA00023118"/>
    </source>
</evidence>
<evidence type="ECO:0000256" key="7">
    <source>
        <dbReference type="ARBA" id="ARBA00022842"/>
    </source>
</evidence>
<dbReference type="HOGENOM" id="CLU_161124_3_3_6"/>
<dbReference type="SUPFAM" id="SSF143430">
    <property type="entry name" value="TTP0101/SSO1404-like"/>
    <property type="match status" value="1"/>
</dbReference>
<dbReference type="GO" id="GO:0046872">
    <property type="term" value="F:metal ion binding"/>
    <property type="evidence" value="ECO:0007669"/>
    <property type="project" value="UniProtKB-UniRule"/>
</dbReference>
<dbReference type="EMBL" id="CP002583">
    <property type="protein sequence ID" value="ADZ89952.1"/>
    <property type="molecule type" value="Genomic_DNA"/>
</dbReference>
<dbReference type="GO" id="GO:0004521">
    <property type="term" value="F:RNA endonuclease activity"/>
    <property type="evidence" value="ECO:0007669"/>
    <property type="project" value="InterPro"/>
</dbReference>
<keyword evidence="6 9" id="KW-0378">Hydrolase</keyword>
<comment type="similarity">
    <text evidence="2 9">Belongs to the CRISPR-associated endoribonuclease Cas2 protein family.</text>
</comment>
<evidence type="ECO:0000256" key="9">
    <source>
        <dbReference type="HAMAP-Rule" id="MF_01471"/>
    </source>
</evidence>
<keyword evidence="11" id="KW-1185">Reference proteome</keyword>
<keyword evidence="4 9" id="KW-0479">Metal-binding</keyword>
<evidence type="ECO:0000313" key="11">
    <source>
        <dbReference type="Proteomes" id="UP000001062"/>
    </source>
</evidence>
<evidence type="ECO:0000256" key="6">
    <source>
        <dbReference type="ARBA" id="ARBA00022801"/>
    </source>
</evidence>
<dbReference type="RefSeq" id="WP_013659857.1">
    <property type="nucleotide sequence ID" value="NC_015276.1"/>
</dbReference>
<dbReference type="InterPro" id="IPR021127">
    <property type="entry name" value="CRISPR_associated_Cas2"/>
</dbReference>
<dbReference type="Proteomes" id="UP000001062">
    <property type="component" value="Chromosome"/>
</dbReference>
<evidence type="ECO:0000313" key="10">
    <source>
        <dbReference type="EMBL" id="ADZ89952.1"/>
    </source>
</evidence>
<sequence length="92" mass="11014">MRIYLACFDIEDDKKRRKLSNLLLEYGDRVQYSVFEISLKDENELHKLRKKCSKYTEEADSLRFYWLNKESRKHSQDVWGNPIAVFPAAVLL</sequence>
<dbReference type="eggNOG" id="COG1343">
    <property type="taxonomic scope" value="Bacteria"/>
</dbReference>
<comment type="function">
    <text evidence="9">CRISPR (clustered regularly interspaced short palindromic repeat), is an adaptive immune system that provides protection against mobile genetic elements (viruses, transposable elements and conjugative plasmids). CRISPR clusters contain sequences complementary to antecedent mobile elements and target invading nucleic acids. CRISPR clusters are transcribed and processed into CRISPR RNA (crRNA). Functions as a ssRNA-specific endoribonuclease. Involved in the integration of spacer DNA into the CRISPR cassette.</text>
</comment>
<dbReference type="GO" id="GO:0016787">
    <property type="term" value="F:hydrolase activity"/>
    <property type="evidence" value="ECO:0007669"/>
    <property type="project" value="UniProtKB-KW"/>
</dbReference>
<comment type="subunit">
    <text evidence="9">Homodimer, forms a heterotetramer with a Cas1 homodimer.</text>
</comment>
<dbReference type="STRING" id="717774.Marme_0668"/>
<evidence type="ECO:0000256" key="5">
    <source>
        <dbReference type="ARBA" id="ARBA00022759"/>
    </source>
</evidence>
<evidence type="ECO:0000256" key="2">
    <source>
        <dbReference type="ARBA" id="ARBA00009959"/>
    </source>
</evidence>
<protein>
    <recommendedName>
        <fullName evidence="9">CRISPR-associated endoribonuclease Cas2</fullName>
        <ecNumber evidence="9">3.1.-.-</ecNumber>
    </recommendedName>
</protein>
<organism evidence="10 11">
    <name type="scientific">Marinomonas mediterranea (strain ATCC 700492 / JCM 21426 / NBRC 103028 / MMB-1)</name>
    <dbReference type="NCBI Taxonomy" id="717774"/>
    <lineage>
        <taxon>Bacteria</taxon>
        <taxon>Pseudomonadati</taxon>
        <taxon>Pseudomonadota</taxon>
        <taxon>Gammaproteobacteria</taxon>
        <taxon>Oceanospirillales</taxon>
        <taxon>Oceanospirillaceae</taxon>
        <taxon>Marinomonas</taxon>
    </lineage>
</organism>
<dbReference type="PANTHER" id="PTHR34405">
    <property type="entry name" value="CRISPR-ASSOCIATED ENDORIBONUCLEASE CAS2"/>
    <property type="match status" value="1"/>
</dbReference>
<evidence type="ECO:0000256" key="4">
    <source>
        <dbReference type="ARBA" id="ARBA00022723"/>
    </source>
</evidence>
<dbReference type="OrthoDB" id="9798176at2"/>
<dbReference type="AlphaFoldDB" id="F2K1V8"/>
<dbReference type="NCBIfam" id="TIGR01573">
    <property type="entry name" value="cas2"/>
    <property type="match status" value="1"/>
</dbReference>
<gene>
    <name evidence="9" type="primary">cas2</name>
    <name evidence="10" type="ordered locus">Marme_0668</name>
</gene>
<keyword evidence="3 9" id="KW-0540">Nuclease</keyword>
<dbReference type="InterPro" id="IPR019199">
    <property type="entry name" value="Virulence_VapD/CRISPR_Cas2"/>
</dbReference>
<dbReference type="KEGG" id="mme:Marme_0668"/>
<dbReference type="PATRIC" id="fig|717774.3.peg.695"/>
<keyword evidence="7 9" id="KW-0460">Magnesium</keyword>
<dbReference type="EC" id="3.1.-.-" evidence="9"/>
<accession>F2K1V8</accession>
<keyword evidence="5 9" id="KW-0255">Endonuclease</keyword>
<dbReference type="Pfam" id="PF09827">
    <property type="entry name" value="CRISPR_Cas2"/>
    <property type="match status" value="1"/>
</dbReference>
<feature type="binding site" evidence="9">
    <location>
        <position position="9"/>
    </location>
    <ligand>
        <name>Mg(2+)</name>
        <dbReference type="ChEBI" id="CHEBI:18420"/>
        <note>catalytic</note>
    </ligand>
</feature>
<evidence type="ECO:0000256" key="1">
    <source>
        <dbReference type="ARBA" id="ARBA00001946"/>
    </source>
</evidence>
<dbReference type="HAMAP" id="MF_01471">
    <property type="entry name" value="Cas2"/>
    <property type="match status" value="1"/>
</dbReference>
<dbReference type="CDD" id="cd09725">
    <property type="entry name" value="Cas2_I_II_III"/>
    <property type="match status" value="1"/>
</dbReference>
<keyword evidence="8 9" id="KW-0051">Antiviral defense</keyword>
<dbReference type="GO" id="GO:0043571">
    <property type="term" value="P:maintenance of CRISPR repeat elements"/>
    <property type="evidence" value="ECO:0007669"/>
    <property type="project" value="UniProtKB-UniRule"/>
</dbReference>
<dbReference type="Gene3D" id="3.30.70.240">
    <property type="match status" value="1"/>
</dbReference>
<name>F2K1V8_MARM1</name>
<dbReference type="PANTHER" id="PTHR34405:SF3">
    <property type="entry name" value="CRISPR-ASSOCIATED ENDORIBONUCLEASE CAS2 3"/>
    <property type="match status" value="1"/>
</dbReference>
<reference evidence="10 11" key="1">
    <citation type="journal article" date="2012" name="Stand. Genomic Sci.">
        <title>Complete genome sequence of the melanogenic marine bacterium Marinomonas mediterranea type strain (MMB-1(T)).</title>
        <authorList>
            <person name="Lucas-Elio P."/>
            <person name="Goodwin L."/>
            <person name="Woyke T."/>
            <person name="Pitluck S."/>
            <person name="Nolan M."/>
            <person name="Kyrpides N.C."/>
            <person name="Detter J.C."/>
            <person name="Copeland A."/>
            <person name="Teshima H."/>
            <person name="Bruce D."/>
            <person name="Detter C."/>
            <person name="Tapia R."/>
            <person name="Han S."/>
            <person name="Land M.L."/>
            <person name="Ivanova N."/>
            <person name="Mikhailova N."/>
            <person name="Johnston A.W."/>
            <person name="Sanchez-Amat A."/>
        </authorList>
    </citation>
    <scope>NUCLEOTIDE SEQUENCE [LARGE SCALE GENOMIC DNA]</scope>
    <source>
        <strain evidence="11">ATCC 700492 / JCM 21426 / NBRC 103028 / MMB-1</strain>
    </source>
</reference>
<dbReference type="GO" id="GO:0051607">
    <property type="term" value="P:defense response to virus"/>
    <property type="evidence" value="ECO:0007669"/>
    <property type="project" value="UniProtKB-UniRule"/>
</dbReference>